<evidence type="ECO:0000313" key="12">
    <source>
        <dbReference type="Proteomes" id="UP000887569"/>
    </source>
</evidence>
<dbReference type="PROSITE" id="PS00107">
    <property type="entry name" value="PROTEIN_KINASE_ATP"/>
    <property type="match status" value="1"/>
</dbReference>
<keyword evidence="3" id="KW-0808">Transferase</keyword>
<feature type="compositionally biased region" description="Basic and acidic residues" evidence="10">
    <location>
        <begin position="369"/>
        <end position="386"/>
    </location>
</feature>
<feature type="compositionally biased region" description="Polar residues" evidence="10">
    <location>
        <begin position="637"/>
        <end position="656"/>
    </location>
</feature>
<dbReference type="Gene3D" id="3.30.200.20">
    <property type="entry name" value="Phosphorylase Kinase, domain 1"/>
    <property type="match status" value="1"/>
</dbReference>
<keyword evidence="6 9" id="KW-0067">ATP-binding</keyword>
<proteinExistence type="predicted"/>
<evidence type="ECO:0000256" key="8">
    <source>
        <dbReference type="ARBA" id="ARBA00048679"/>
    </source>
</evidence>
<name>A0A915BYS2_PARUN</name>
<evidence type="ECO:0000256" key="2">
    <source>
        <dbReference type="ARBA" id="ARBA00022527"/>
    </source>
</evidence>
<feature type="region of interest" description="Disordered" evidence="10">
    <location>
        <begin position="268"/>
        <end position="290"/>
    </location>
</feature>
<keyword evidence="2" id="KW-0723">Serine/threonine-protein kinase</keyword>
<dbReference type="InterPro" id="IPR000719">
    <property type="entry name" value="Prot_kinase_dom"/>
</dbReference>
<evidence type="ECO:0000256" key="4">
    <source>
        <dbReference type="ARBA" id="ARBA00022741"/>
    </source>
</evidence>
<evidence type="ECO:0000256" key="5">
    <source>
        <dbReference type="ARBA" id="ARBA00022777"/>
    </source>
</evidence>
<evidence type="ECO:0000256" key="10">
    <source>
        <dbReference type="SAM" id="MobiDB-lite"/>
    </source>
</evidence>
<dbReference type="Proteomes" id="UP000887569">
    <property type="component" value="Unplaced"/>
</dbReference>
<dbReference type="GO" id="GO:0072354">
    <property type="term" value="F:histone H3T3 kinase activity"/>
    <property type="evidence" value="ECO:0007669"/>
    <property type="project" value="TreeGrafter"/>
</dbReference>
<dbReference type="AlphaFoldDB" id="A0A915BYS2"/>
<comment type="catalytic activity">
    <reaction evidence="7">
        <text>L-threonyl-[protein] + ATP = O-phospho-L-threonyl-[protein] + ADP + H(+)</text>
        <dbReference type="Rhea" id="RHEA:46608"/>
        <dbReference type="Rhea" id="RHEA-COMP:11060"/>
        <dbReference type="Rhea" id="RHEA-COMP:11605"/>
        <dbReference type="ChEBI" id="CHEBI:15378"/>
        <dbReference type="ChEBI" id="CHEBI:30013"/>
        <dbReference type="ChEBI" id="CHEBI:30616"/>
        <dbReference type="ChEBI" id="CHEBI:61977"/>
        <dbReference type="ChEBI" id="CHEBI:456216"/>
        <dbReference type="EC" id="2.7.11.1"/>
    </reaction>
</comment>
<organism evidence="12 13">
    <name type="scientific">Parascaris univalens</name>
    <name type="common">Nematode worm</name>
    <dbReference type="NCBI Taxonomy" id="6257"/>
    <lineage>
        <taxon>Eukaryota</taxon>
        <taxon>Metazoa</taxon>
        <taxon>Ecdysozoa</taxon>
        <taxon>Nematoda</taxon>
        <taxon>Chromadorea</taxon>
        <taxon>Rhabditida</taxon>
        <taxon>Spirurina</taxon>
        <taxon>Ascaridomorpha</taxon>
        <taxon>Ascaridoidea</taxon>
        <taxon>Ascarididae</taxon>
        <taxon>Parascaris</taxon>
    </lineage>
</organism>
<feature type="region of interest" description="Disordered" evidence="10">
    <location>
        <begin position="355"/>
        <end position="386"/>
    </location>
</feature>
<feature type="compositionally biased region" description="Low complexity" evidence="10">
    <location>
        <begin position="274"/>
        <end position="283"/>
    </location>
</feature>
<dbReference type="EC" id="2.7.11.1" evidence="1"/>
<feature type="domain" description="Protein kinase" evidence="11">
    <location>
        <begin position="752"/>
        <end position="1071"/>
    </location>
</feature>
<reference evidence="13" key="1">
    <citation type="submission" date="2022-11" db="UniProtKB">
        <authorList>
            <consortium name="WormBaseParasite"/>
        </authorList>
    </citation>
    <scope>IDENTIFICATION</scope>
</reference>
<dbReference type="InterPro" id="IPR017441">
    <property type="entry name" value="Protein_kinase_ATP_BS"/>
</dbReference>
<dbReference type="SUPFAM" id="SSF56112">
    <property type="entry name" value="Protein kinase-like (PK-like)"/>
    <property type="match status" value="1"/>
</dbReference>
<evidence type="ECO:0000256" key="3">
    <source>
        <dbReference type="ARBA" id="ARBA00022679"/>
    </source>
</evidence>
<dbReference type="GO" id="GO:0005634">
    <property type="term" value="C:nucleus"/>
    <property type="evidence" value="ECO:0007669"/>
    <property type="project" value="TreeGrafter"/>
</dbReference>
<evidence type="ECO:0000313" key="13">
    <source>
        <dbReference type="WBParaSite" id="PgR068_g043_t06"/>
    </source>
</evidence>
<dbReference type="InterPro" id="IPR024604">
    <property type="entry name" value="GSG2_C"/>
</dbReference>
<keyword evidence="5" id="KW-0418">Kinase</keyword>
<sequence>RCDAVLRVWCSQSPANRLSTQMKRRNRRRRITHGVPTILEGYYEQDLIKEDNAQVWEELGLAKSTEEGKDDDYHLTNYWLNNADEPSRRERKIKRMRKRSVDKIIEQTPISPTSEEKSMIAHIRSAENFSLLIEVDDDSRRNGWFHVASCISSDDIPRSANDEQQEQSNDWRPSNLKMDCPLEMNAPSALDNASRSGSPSHRPRHEIQLQETESSFCRLSIDRPSTTRDGKGYLSPCIVLSKVKLTKERLTRSHSQETDMVGVEHGKLSRRVDTSSSSSTPSSEQIKPVIGGADFTEPCDPVQAVRPTGATFVLSENENPSTPSWPCLHYLNSGASDNERRKSRLWHRPLVQGESSSDAHLSSISPIRCSREESRKRDRLSTDRDFFSNNSPSVNIVRQSSVQGHLRSSASIEERVDEIASPLHKSLRKNENFVVCSMDTKIRDVELEPKVDCSRDIHTSTNRAEAVEKRCPKSTMEPAKHFGEEVFEVTNSDLSRLSSSIGDRMNAQTFSTAMGRSEQSNMAESVSDEALDGSIIAKQKRGTTGGDRCTEQLLTPSIKTDPVTDMSRRISTAFRNENVELGRLSMNGAIDEFRLPLHPFSTSTPLRPDVVKCPPFNALTNKSLLASIISENDDRLSQSVQNSTADRSPADSTSWRSRSIHHDSVICSSGYWGIVKEKRSTLRTSNIINKQDISRNLSIHNEDPDRIPFFLNGFPLWSKSYAKERNFEKELLFMCEQEEALSWRKLSKILDMRNSIKLGEGSYGEVFTANYNNEPVAIKIIPVGGFAEAKNGQQHSFRLVLPEVIVSRELTDLRKEDNGYRTEGFIELVTICIARGCYPKKLLSAWNEFHMEFRSENESPRIFPSSQCYLVLAYEQGGKSLEDYEVKDMKQAYSIMMQVMVALAVGEERLLYEHRDLHCGNVLISECADQFREEIIASQKVRISMWGARAKIIDFTLSRLKKGTSTIFLNLEHEEEIFEGKGDLQFDIYRLMRKANRNNWARFNPKTNIMWLVYLARYIHKKLEKSSIGTLEERERFVCLFQSLHRFEGCLSEWILYNGDRMVHIVDMDEL</sequence>
<dbReference type="WBParaSite" id="PgR068_g043_t06">
    <property type="protein sequence ID" value="PgR068_g043_t06"/>
    <property type="gene ID" value="PgR068_g043"/>
</dbReference>
<dbReference type="Pfam" id="PF12330">
    <property type="entry name" value="Haspin_kinase"/>
    <property type="match status" value="1"/>
</dbReference>
<dbReference type="PROSITE" id="PS50011">
    <property type="entry name" value="PROTEIN_KINASE_DOM"/>
    <property type="match status" value="1"/>
</dbReference>
<dbReference type="GO" id="GO:0005524">
    <property type="term" value="F:ATP binding"/>
    <property type="evidence" value="ECO:0007669"/>
    <property type="project" value="UniProtKB-UniRule"/>
</dbReference>
<protein>
    <recommendedName>
        <fullName evidence="1">non-specific serine/threonine protein kinase</fullName>
        <ecNumber evidence="1">2.7.11.1</ecNumber>
    </recommendedName>
</protein>
<dbReference type="PANTHER" id="PTHR24419">
    <property type="entry name" value="INTERLEUKIN-1 RECEPTOR-ASSOCIATED KINASE"/>
    <property type="match status" value="1"/>
</dbReference>
<evidence type="ECO:0000259" key="11">
    <source>
        <dbReference type="PROSITE" id="PS50011"/>
    </source>
</evidence>
<dbReference type="InterPro" id="IPR011009">
    <property type="entry name" value="Kinase-like_dom_sf"/>
</dbReference>
<dbReference type="GO" id="GO:0000278">
    <property type="term" value="P:mitotic cell cycle"/>
    <property type="evidence" value="ECO:0007669"/>
    <property type="project" value="TreeGrafter"/>
</dbReference>
<evidence type="ECO:0000256" key="7">
    <source>
        <dbReference type="ARBA" id="ARBA00047899"/>
    </source>
</evidence>
<keyword evidence="4 9" id="KW-0547">Nucleotide-binding</keyword>
<dbReference type="SMART" id="SM01331">
    <property type="entry name" value="DUF3635"/>
    <property type="match status" value="1"/>
</dbReference>
<keyword evidence="12" id="KW-1185">Reference proteome</keyword>
<feature type="compositionally biased region" description="Polar residues" evidence="10">
    <location>
        <begin position="355"/>
        <end position="365"/>
    </location>
</feature>
<evidence type="ECO:0000256" key="6">
    <source>
        <dbReference type="ARBA" id="ARBA00022840"/>
    </source>
</evidence>
<dbReference type="PANTHER" id="PTHR24419:SF18">
    <property type="entry name" value="SERINE_THREONINE-PROTEIN KINASE HASPIN"/>
    <property type="match status" value="1"/>
</dbReference>
<feature type="region of interest" description="Disordered" evidence="10">
    <location>
        <begin position="155"/>
        <end position="211"/>
    </location>
</feature>
<dbReference type="GO" id="GO:0035556">
    <property type="term" value="P:intracellular signal transduction"/>
    <property type="evidence" value="ECO:0007669"/>
    <property type="project" value="TreeGrafter"/>
</dbReference>
<evidence type="ECO:0000256" key="9">
    <source>
        <dbReference type="PROSITE-ProRule" id="PRU10141"/>
    </source>
</evidence>
<evidence type="ECO:0000256" key="1">
    <source>
        <dbReference type="ARBA" id="ARBA00012513"/>
    </source>
</evidence>
<dbReference type="GO" id="GO:0005737">
    <property type="term" value="C:cytoplasm"/>
    <property type="evidence" value="ECO:0007669"/>
    <property type="project" value="TreeGrafter"/>
</dbReference>
<feature type="binding site" evidence="9">
    <location>
        <position position="779"/>
    </location>
    <ligand>
        <name>ATP</name>
        <dbReference type="ChEBI" id="CHEBI:30616"/>
    </ligand>
</feature>
<accession>A0A915BYS2</accession>
<comment type="catalytic activity">
    <reaction evidence="8">
        <text>L-seryl-[protein] + ATP = O-phospho-L-seryl-[protein] + ADP + H(+)</text>
        <dbReference type="Rhea" id="RHEA:17989"/>
        <dbReference type="Rhea" id="RHEA-COMP:9863"/>
        <dbReference type="Rhea" id="RHEA-COMP:11604"/>
        <dbReference type="ChEBI" id="CHEBI:15378"/>
        <dbReference type="ChEBI" id="CHEBI:29999"/>
        <dbReference type="ChEBI" id="CHEBI:30616"/>
        <dbReference type="ChEBI" id="CHEBI:83421"/>
        <dbReference type="ChEBI" id="CHEBI:456216"/>
        <dbReference type="EC" id="2.7.11.1"/>
    </reaction>
</comment>
<dbReference type="Gene3D" id="1.10.510.10">
    <property type="entry name" value="Transferase(Phosphotransferase) domain 1"/>
    <property type="match status" value="1"/>
</dbReference>
<feature type="region of interest" description="Disordered" evidence="10">
    <location>
        <begin position="636"/>
        <end position="656"/>
    </location>
</feature>